<dbReference type="PANTHER" id="PTHR43472:SF1">
    <property type="entry name" value="PHOSPHORIBOSYLAMINE--GLYCINE LIGASE, CHLOROPLASTIC"/>
    <property type="match status" value="1"/>
</dbReference>
<dbReference type="SUPFAM" id="SSF56059">
    <property type="entry name" value="Glutathione synthetase ATP-binding domain-like"/>
    <property type="match status" value="1"/>
</dbReference>
<dbReference type="AlphaFoldDB" id="X1DC59"/>
<dbReference type="Gene3D" id="3.30.1490.20">
    <property type="entry name" value="ATP-grasp fold, A domain"/>
    <property type="match status" value="1"/>
</dbReference>
<dbReference type="Pfam" id="PF02844">
    <property type="entry name" value="GARS_N"/>
    <property type="match status" value="1"/>
</dbReference>
<keyword evidence="1" id="KW-0436">Ligase</keyword>
<feature type="non-terminal residue" evidence="8">
    <location>
        <position position="247"/>
    </location>
</feature>
<feature type="domain" description="ATP-grasp" evidence="7">
    <location>
        <begin position="107"/>
        <end position="196"/>
    </location>
</feature>
<dbReference type="InterPro" id="IPR020562">
    <property type="entry name" value="PRibGlycinamide_synth_N"/>
</dbReference>
<keyword evidence="4" id="KW-0658">Purine biosynthesis</keyword>
<dbReference type="PROSITE" id="PS50975">
    <property type="entry name" value="ATP_GRASP"/>
    <property type="match status" value="1"/>
</dbReference>
<keyword evidence="2" id="KW-0479">Metal-binding</keyword>
<dbReference type="GO" id="GO:0006164">
    <property type="term" value="P:purine nucleotide biosynthetic process"/>
    <property type="evidence" value="ECO:0007669"/>
    <property type="project" value="UniProtKB-KW"/>
</dbReference>
<organism evidence="8">
    <name type="scientific">marine sediment metagenome</name>
    <dbReference type="NCBI Taxonomy" id="412755"/>
    <lineage>
        <taxon>unclassified sequences</taxon>
        <taxon>metagenomes</taxon>
        <taxon>ecological metagenomes</taxon>
    </lineage>
</organism>
<dbReference type="GO" id="GO:0046872">
    <property type="term" value="F:metal ion binding"/>
    <property type="evidence" value="ECO:0007669"/>
    <property type="project" value="UniProtKB-KW"/>
</dbReference>
<dbReference type="InterPro" id="IPR020561">
    <property type="entry name" value="PRibGlycinamid_synth_ATP-grasp"/>
</dbReference>
<protein>
    <recommendedName>
        <fullName evidence="7">ATP-grasp domain-containing protein</fullName>
    </recommendedName>
</protein>
<dbReference type="InterPro" id="IPR016185">
    <property type="entry name" value="PreATP-grasp_dom_sf"/>
</dbReference>
<dbReference type="Gene3D" id="3.40.50.20">
    <property type="match status" value="1"/>
</dbReference>
<dbReference type="PANTHER" id="PTHR43472">
    <property type="entry name" value="PHOSPHORIBOSYLAMINE--GLYCINE LIGASE"/>
    <property type="match status" value="1"/>
</dbReference>
<reference evidence="8" key="1">
    <citation type="journal article" date="2014" name="Front. Microbiol.">
        <title>High frequency of phylogenetically diverse reductive dehalogenase-homologous genes in deep subseafloor sedimentary metagenomes.</title>
        <authorList>
            <person name="Kawai M."/>
            <person name="Futagami T."/>
            <person name="Toyoda A."/>
            <person name="Takaki Y."/>
            <person name="Nishi S."/>
            <person name="Hori S."/>
            <person name="Arai W."/>
            <person name="Tsubouchi T."/>
            <person name="Morono Y."/>
            <person name="Uchiyama I."/>
            <person name="Ito T."/>
            <person name="Fujiyama A."/>
            <person name="Inagaki F."/>
            <person name="Takami H."/>
        </authorList>
    </citation>
    <scope>NUCLEOTIDE SEQUENCE</scope>
    <source>
        <strain evidence="8">Expedition CK06-06</strain>
    </source>
</reference>
<dbReference type="Pfam" id="PF01071">
    <property type="entry name" value="GARS_A"/>
    <property type="match status" value="1"/>
</dbReference>
<evidence type="ECO:0000256" key="6">
    <source>
        <dbReference type="ARBA" id="ARBA00023211"/>
    </source>
</evidence>
<proteinExistence type="predicted"/>
<evidence type="ECO:0000259" key="7">
    <source>
        <dbReference type="PROSITE" id="PS50975"/>
    </source>
</evidence>
<dbReference type="SMART" id="SM01209">
    <property type="entry name" value="GARS_A"/>
    <property type="match status" value="1"/>
</dbReference>
<dbReference type="GO" id="GO:0009113">
    <property type="term" value="P:purine nucleobase biosynthetic process"/>
    <property type="evidence" value="ECO:0007669"/>
    <property type="project" value="InterPro"/>
</dbReference>
<dbReference type="EMBL" id="BART01023560">
    <property type="protein sequence ID" value="GAG93991.1"/>
    <property type="molecule type" value="Genomic_DNA"/>
</dbReference>
<evidence type="ECO:0000256" key="2">
    <source>
        <dbReference type="ARBA" id="ARBA00022723"/>
    </source>
</evidence>
<dbReference type="InterPro" id="IPR013815">
    <property type="entry name" value="ATP_grasp_subdomain_1"/>
</dbReference>
<evidence type="ECO:0000256" key="5">
    <source>
        <dbReference type="ARBA" id="ARBA00022840"/>
    </source>
</evidence>
<dbReference type="InterPro" id="IPR011761">
    <property type="entry name" value="ATP-grasp"/>
</dbReference>
<dbReference type="GO" id="GO:0004637">
    <property type="term" value="F:phosphoribosylamine-glycine ligase activity"/>
    <property type="evidence" value="ECO:0007669"/>
    <property type="project" value="InterPro"/>
</dbReference>
<comment type="caution">
    <text evidence="8">The sequence shown here is derived from an EMBL/GenBank/DDBJ whole genome shotgun (WGS) entry which is preliminary data.</text>
</comment>
<evidence type="ECO:0000256" key="3">
    <source>
        <dbReference type="ARBA" id="ARBA00022741"/>
    </source>
</evidence>
<name>X1DC59_9ZZZZ</name>
<accession>X1DC59</accession>
<dbReference type="NCBIfam" id="TIGR00877">
    <property type="entry name" value="purD"/>
    <property type="match status" value="1"/>
</dbReference>
<dbReference type="Gene3D" id="3.30.470.20">
    <property type="entry name" value="ATP-grasp fold, B domain"/>
    <property type="match status" value="1"/>
</dbReference>
<evidence type="ECO:0000313" key="8">
    <source>
        <dbReference type="EMBL" id="GAG93991.1"/>
    </source>
</evidence>
<keyword evidence="5" id="KW-0067">ATP-binding</keyword>
<sequence length="247" mass="26055">MKVLVVGSGGREHALAWKLAKSDKVKKLYALPGNAGIGEIAERVEGDVMDLAGVAKFAETEGIDLTIVGPESPLIAGIVDEFEKRHLNVFGPNKEAARMEGSKVFAKRLMLDAGVPTAACEVFDDADRASAYIESIAAKSDAPIVVKADGEAAGKGVFVSKTKAEALRAVDLILNQKAFGASGDRLVIEDFLDGPEATLMCFADGETFVPMTPAQDYKRACDNDEGPNTGGMGCYSPVPALTPDLYD</sequence>
<keyword evidence="3" id="KW-0547">Nucleotide-binding</keyword>
<keyword evidence="6" id="KW-0464">Manganese</keyword>
<dbReference type="InterPro" id="IPR000115">
    <property type="entry name" value="PRibGlycinamide_synth"/>
</dbReference>
<evidence type="ECO:0000256" key="4">
    <source>
        <dbReference type="ARBA" id="ARBA00022755"/>
    </source>
</evidence>
<dbReference type="FunFam" id="3.40.50.20:FF:000006">
    <property type="entry name" value="Phosphoribosylamine--glycine ligase, chloroplastic"/>
    <property type="match status" value="1"/>
</dbReference>
<dbReference type="SUPFAM" id="SSF52440">
    <property type="entry name" value="PreATP-grasp domain"/>
    <property type="match status" value="1"/>
</dbReference>
<evidence type="ECO:0000256" key="1">
    <source>
        <dbReference type="ARBA" id="ARBA00022598"/>
    </source>
</evidence>
<gene>
    <name evidence="8" type="ORF">S01H4_42824</name>
</gene>
<dbReference type="GO" id="GO:0005524">
    <property type="term" value="F:ATP binding"/>
    <property type="evidence" value="ECO:0007669"/>
    <property type="project" value="UniProtKB-KW"/>
</dbReference>